<evidence type="ECO:0000256" key="6">
    <source>
        <dbReference type="ARBA" id="ARBA00022679"/>
    </source>
</evidence>
<dbReference type="InterPro" id="IPR029063">
    <property type="entry name" value="SAM-dependent_MTases_sf"/>
</dbReference>
<evidence type="ECO:0000256" key="4">
    <source>
        <dbReference type="ARBA" id="ARBA00022490"/>
    </source>
</evidence>
<keyword evidence="5 8" id="KW-0489">Methyltransferase</keyword>
<evidence type="ECO:0000256" key="3">
    <source>
        <dbReference type="ARBA" id="ARBA00011890"/>
    </source>
</evidence>
<keyword evidence="7" id="KW-0949">S-adenosyl-L-methionine</keyword>
<protein>
    <recommendedName>
        <fullName evidence="3">protein-L-isoaspartate(D-aspartate) O-methyltransferase</fullName>
        <ecNumber evidence="3">2.1.1.77</ecNumber>
    </recommendedName>
</protein>
<gene>
    <name evidence="8" type="ORF">MNBD_NITROSPINAE01-1562</name>
</gene>
<dbReference type="Pfam" id="PF01135">
    <property type="entry name" value="PCMT"/>
    <property type="match status" value="1"/>
</dbReference>
<evidence type="ECO:0000256" key="2">
    <source>
        <dbReference type="ARBA" id="ARBA00005369"/>
    </source>
</evidence>
<reference evidence="8" key="1">
    <citation type="submission" date="2018-06" db="EMBL/GenBank/DDBJ databases">
        <authorList>
            <person name="Zhirakovskaya E."/>
        </authorList>
    </citation>
    <scope>NUCLEOTIDE SEQUENCE</scope>
</reference>
<organism evidence="8">
    <name type="scientific">hydrothermal vent metagenome</name>
    <dbReference type="NCBI Taxonomy" id="652676"/>
    <lineage>
        <taxon>unclassified sequences</taxon>
        <taxon>metagenomes</taxon>
        <taxon>ecological metagenomes</taxon>
    </lineage>
</organism>
<dbReference type="PANTHER" id="PTHR11579">
    <property type="entry name" value="PROTEIN-L-ISOASPARTATE O-METHYLTRANSFERASE"/>
    <property type="match status" value="1"/>
</dbReference>
<proteinExistence type="inferred from homology"/>
<dbReference type="EMBL" id="UOGC01000027">
    <property type="protein sequence ID" value="VAX16359.1"/>
    <property type="molecule type" value="Genomic_DNA"/>
</dbReference>
<comment type="subcellular location">
    <subcellularLocation>
        <location evidence="1">Cytoplasm</location>
    </subcellularLocation>
</comment>
<accession>A0A3B1BE18</accession>
<sequence length="193" mass="20954">MKDPAVLRAMESVKREKFVDSHYADSAYADMPLPIASGQTISQPYIVAVMTQALRLEETDKVLEIGTGSGYQTAILAEIVNAVYSVEIVKGLANSSAALLAESGYENIKVLHGDGYMGWQEHSPFDKIIVTSAAGRVPLPLEKQLKNGGTLIMPVGGIGSQELLLGIKHGEKMEYRVLMMVRFVPMTGKAEEQ</sequence>
<dbReference type="CDD" id="cd02440">
    <property type="entry name" value="AdoMet_MTases"/>
    <property type="match status" value="1"/>
</dbReference>
<evidence type="ECO:0000313" key="8">
    <source>
        <dbReference type="EMBL" id="VAX16359.1"/>
    </source>
</evidence>
<dbReference type="GO" id="GO:0004719">
    <property type="term" value="F:protein-L-isoaspartate (D-aspartate) O-methyltransferase activity"/>
    <property type="evidence" value="ECO:0007669"/>
    <property type="project" value="UniProtKB-EC"/>
</dbReference>
<keyword evidence="6 8" id="KW-0808">Transferase</keyword>
<dbReference type="FunFam" id="3.40.50.150:FF:000010">
    <property type="entry name" value="Protein-L-isoaspartate O-methyltransferase"/>
    <property type="match status" value="1"/>
</dbReference>
<comment type="similarity">
    <text evidence="2">Belongs to the methyltransferase superfamily. L-isoaspartyl/D-aspartyl protein methyltransferase family.</text>
</comment>
<dbReference type="EC" id="2.1.1.77" evidence="3"/>
<dbReference type="AlphaFoldDB" id="A0A3B1BE18"/>
<dbReference type="InterPro" id="IPR000682">
    <property type="entry name" value="PCMT"/>
</dbReference>
<name>A0A3B1BE18_9ZZZZ</name>
<evidence type="ECO:0000256" key="7">
    <source>
        <dbReference type="ARBA" id="ARBA00022691"/>
    </source>
</evidence>
<dbReference type="GO" id="GO:0005737">
    <property type="term" value="C:cytoplasm"/>
    <property type="evidence" value="ECO:0007669"/>
    <property type="project" value="UniProtKB-SubCell"/>
</dbReference>
<dbReference type="NCBIfam" id="TIGR00080">
    <property type="entry name" value="pimt"/>
    <property type="match status" value="1"/>
</dbReference>
<dbReference type="SUPFAM" id="SSF53335">
    <property type="entry name" value="S-adenosyl-L-methionine-dependent methyltransferases"/>
    <property type="match status" value="1"/>
</dbReference>
<evidence type="ECO:0000256" key="1">
    <source>
        <dbReference type="ARBA" id="ARBA00004496"/>
    </source>
</evidence>
<dbReference type="NCBIfam" id="NF001453">
    <property type="entry name" value="PRK00312.1"/>
    <property type="match status" value="1"/>
</dbReference>
<evidence type="ECO:0000256" key="5">
    <source>
        <dbReference type="ARBA" id="ARBA00022603"/>
    </source>
</evidence>
<dbReference type="GO" id="GO:0032259">
    <property type="term" value="P:methylation"/>
    <property type="evidence" value="ECO:0007669"/>
    <property type="project" value="UniProtKB-KW"/>
</dbReference>
<dbReference type="PANTHER" id="PTHR11579:SF0">
    <property type="entry name" value="PROTEIN-L-ISOASPARTATE(D-ASPARTATE) O-METHYLTRANSFERASE"/>
    <property type="match status" value="1"/>
</dbReference>
<dbReference type="PROSITE" id="PS01279">
    <property type="entry name" value="PCMT"/>
    <property type="match status" value="1"/>
</dbReference>
<dbReference type="Gene3D" id="3.40.50.150">
    <property type="entry name" value="Vaccinia Virus protein VP39"/>
    <property type="match status" value="1"/>
</dbReference>
<keyword evidence="4" id="KW-0963">Cytoplasm</keyword>